<feature type="signal peptide" evidence="1">
    <location>
        <begin position="1"/>
        <end position="41"/>
    </location>
</feature>
<feature type="chain" id="PRO_5015125457" evidence="1">
    <location>
        <begin position="42"/>
        <end position="248"/>
    </location>
</feature>
<keyword evidence="1" id="KW-0732">Signal</keyword>
<reference evidence="2 3" key="1">
    <citation type="journal article" date="2017" name="Chemistry">
        <title>Isolation, Biosynthesis and Chemical Modifications of Rubterolones A-F: Rare Tropolone Alkaloids from Actinomadura sp. 5-2.</title>
        <authorList>
            <person name="Guo H."/>
            <person name="Benndorf R."/>
            <person name="Leichnitz D."/>
            <person name="Klassen J.L."/>
            <person name="Vollmers J."/>
            <person name="Gorls H."/>
            <person name="Steinacker M."/>
            <person name="Weigel C."/>
            <person name="Dahse H.M."/>
            <person name="Kaster A.K."/>
            <person name="de Beer Z.W."/>
            <person name="Poulsen M."/>
            <person name="Beemelmanns C."/>
        </authorList>
    </citation>
    <scope>NUCLEOTIDE SEQUENCE [LARGE SCALE GENOMIC DNA]</scope>
    <source>
        <strain evidence="2 3">5-2</strain>
    </source>
</reference>
<dbReference type="Proteomes" id="UP000242367">
    <property type="component" value="Unassembled WGS sequence"/>
</dbReference>
<evidence type="ECO:0000313" key="3">
    <source>
        <dbReference type="Proteomes" id="UP000242367"/>
    </source>
</evidence>
<dbReference type="RefSeq" id="WP_146059063.1">
    <property type="nucleotide sequence ID" value="NZ_MTBP01000002.1"/>
</dbReference>
<accession>A0A2P4UI22</accession>
<evidence type="ECO:0000256" key="1">
    <source>
        <dbReference type="SAM" id="SignalP"/>
    </source>
</evidence>
<evidence type="ECO:0000313" key="2">
    <source>
        <dbReference type="EMBL" id="POM24676.1"/>
    </source>
</evidence>
<comment type="caution">
    <text evidence="2">The sequence shown here is derived from an EMBL/GenBank/DDBJ whole genome shotgun (WGS) entry which is preliminary data.</text>
</comment>
<sequence precursor="true">MSSSTRTSASASGPRHRSITFVGVLALAAAGLFSLAGPAQASSAITVSRATLAPGETITVDFAVTRDFASSREGMGFYAGSGPLGSLDSFATVASCDGPVAGSCTTLPGIGYVVPTGPVPVGTTVTGSLTLRVKPGTPAGSFTLRYQFDGEATTNGPTITIAERPADQIADLRALVDGFGLPNGLRTALDAKLRNALDAVDGNDTATACTALADFVDLADAQDGKKLTADQAGRLRASATRIRTDLDC</sequence>
<proteinExistence type="predicted"/>
<gene>
    <name evidence="2" type="ORF">BTM25_33100</name>
</gene>
<dbReference type="EMBL" id="MTBP01000002">
    <property type="protein sequence ID" value="POM24676.1"/>
    <property type="molecule type" value="Genomic_DNA"/>
</dbReference>
<organism evidence="2 3">
    <name type="scientific">Actinomadura rubteroloni</name>
    <dbReference type="NCBI Taxonomy" id="1926885"/>
    <lineage>
        <taxon>Bacteria</taxon>
        <taxon>Bacillati</taxon>
        <taxon>Actinomycetota</taxon>
        <taxon>Actinomycetes</taxon>
        <taxon>Streptosporangiales</taxon>
        <taxon>Thermomonosporaceae</taxon>
        <taxon>Actinomadura</taxon>
    </lineage>
</organism>
<protein>
    <submittedName>
        <fullName evidence="2">Uncharacterized protein</fullName>
    </submittedName>
</protein>
<name>A0A2P4UI22_9ACTN</name>
<keyword evidence="3" id="KW-1185">Reference proteome</keyword>
<dbReference type="AlphaFoldDB" id="A0A2P4UI22"/>